<dbReference type="InterPro" id="IPR029033">
    <property type="entry name" value="His_PPase_superfam"/>
</dbReference>
<name>A0AAN9YSK7_9PEZI</name>
<dbReference type="SUPFAM" id="SSF53254">
    <property type="entry name" value="Phosphoglycerate mutase-like"/>
    <property type="match status" value="1"/>
</dbReference>
<evidence type="ECO:0000256" key="2">
    <source>
        <dbReference type="SAM" id="Phobius"/>
    </source>
</evidence>
<dbReference type="EMBL" id="JAKJXP020000036">
    <property type="protein sequence ID" value="KAK7752659.1"/>
    <property type="molecule type" value="Genomic_DNA"/>
</dbReference>
<organism evidence="3 4">
    <name type="scientific">Diatrype stigma</name>
    <dbReference type="NCBI Taxonomy" id="117547"/>
    <lineage>
        <taxon>Eukaryota</taxon>
        <taxon>Fungi</taxon>
        <taxon>Dikarya</taxon>
        <taxon>Ascomycota</taxon>
        <taxon>Pezizomycotina</taxon>
        <taxon>Sordariomycetes</taxon>
        <taxon>Xylariomycetidae</taxon>
        <taxon>Xylariales</taxon>
        <taxon>Diatrypaceae</taxon>
        <taxon>Diatrype</taxon>
    </lineage>
</organism>
<keyword evidence="4" id="KW-1185">Reference proteome</keyword>
<comment type="caution">
    <text evidence="3">The sequence shown here is derived from an EMBL/GenBank/DDBJ whole genome shotgun (WGS) entry which is preliminary data.</text>
</comment>
<proteinExistence type="predicted"/>
<keyword evidence="2" id="KW-0812">Transmembrane</keyword>
<gene>
    <name evidence="3" type="ORF">SLS62_005428</name>
</gene>
<dbReference type="AlphaFoldDB" id="A0AAN9YSK7"/>
<feature type="transmembrane region" description="Helical" evidence="2">
    <location>
        <begin position="317"/>
        <end position="340"/>
    </location>
</feature>
<reference evidence="3 4" key="1">
    <citation type="submission" date="2024-02" db="EMBL/GenBank/DDBJ databases">
        <title>De novo assembly and annotation of 12 fungi associated with fruit tree decline syndrome in Ontario, Canada.</title>
        <authorList>
            <person name="Sulman M."/>
            <person name="Ellouze W."/>
            <person name="Ilyukhin E."/>
        </authorList>
    </citation>
    <scope>NUCLEOTIDE SEQUENCE [LARGE SCALE GENOMIC DNA]</scope>
    <source>
        <strain evidence="3 4">M11/M66-122</strain>
    </source>
</reference>
<protein>
    <submittedName>
        <fullName evidence="3">Uncharacterized protein</fullName>
    </submittedName>
</protein>
<feature type="compositionally biased region" description="Basic and acidic residues" evidence="1">
    <location>
        <begin position="374"/>
        <end position="386"/>
    </location>
</feature>
<evidence type="ECO:0000313" key="3">
    <source>
        <dbReference type="EMBL" id="KAK7752659.1"/>
    </source>
</evidence>
<evidence type="ECO:0000256" key="1">
    <source>
        <dbReference type="SAM" id="MobiDB-lite"/>
    </source>
</evidence>
<sequence length="460" mass="49320">MGRLQGHTACTNYLSSSMELRDDPEMEETYVATYDFYQNLWTKAFQGSPFLMTSVNFDYAYDLWDYASYQYNHNATVRGGSIGTTGSAQAGLLSAAEAAKLHQLANQQQYGLNGNLTAYALQPGDRIRAVAGRTLAGRVIAQFQGHLSSRQHTRKLNLMVGSFEPFLAFFALAGLADERSSGLFMQIPPPGSALVFELFSVGGNLSQTESALPVDEDNLWVRFLYRNGTGADEPLRAYPLFGRPNAETAMLWDDFYRNMDGIAVTDPAEWCELCDSSNLFCSALVADHSSDGDGDSSDSDSPSDGAGVGSESLSPTVAGVIGALTTFAAMILLALGAWLLTSVRLTRRRPVDPRPQGHRKRSSSRRLGGFRGFRGTEKMESDHDVSITRNGAKHARVGSWELGASGGPGGAPQLPPPAALSVSPPSTSSGATVIGASVKRDDEDADSITGKTPVLPHESV</sequence>
<feature type="region of interest" description="Disordered" evidence="1">
    <location>
        <begin position="291"/>
        <end position="312"/>
    </location>
</feature>
<feature type="compositionally biased region" description="Low complexity" evidence="1">
    <location>
        <begin position="419"/>
        <end position="431"/>
    </location>
</feature>
<accession>A0AAN9YSK7</accession>
<keyword evidence="2" id="KW-0472">Membrane</keyword>
<dbReference type="Proteomes" id="UP001320420">
    <property type="component" value="Unassembled WGS sequence"/>
</dbReference>
<evidence type="ECO:0000313" key="4">
    <source>
        <dbReference type="Proteomes" id="UP001320420"/>
    </source>
</evidence>
<keyword evidence="2" id="KW-1133">Transmembrane helix</keyword>
<feature type="region of interest" description="Disordered" evidence="1">
    <location>
        <begin position="349"/>
        <end position="460"/>
    </location>
</feature>
<dbReference type="Gene3D" id="3.40.50.1240">
    <property type="entry name" value="Phosphoglycerate mutase-like"/>
    <property type="match status" value="1"/>
</dbReference>